<dbReference type="AlphaFoldDB" id="A0A9P6IT35"/>
<accession>A0A9P6IT35</accession>
<keyword evidence="5" id="KW-1185">Reference proteome</keyword>
<dbReference type="Gene3D" id="3.40.605.10">
    <property type="entry name" value="Aldehyde Dehydrogenase, Chain A, domain 1"/>
    <property type="match status" value="1"/>
</dbReference>
<dbReference type="Pfam" id="PF00171">
    <property type="entry name" value="Aldedh"/>
    <property type="match status" value="1"/>
</dbReference>
<sequence length="120" mass="13197">YVKKVIDSTRSGGILVNDTLMHVIEGSLPFGGIGPSGMGNYHGKHSFNAFTHERATMLKTLNPIIETALHVRYAPYTSGKMKLAKMVLETVPRFKKGLISKHLKWIVIAIIFGIGYKGLA</sequence>
<dbReference type="PANTHER" id="PTHR43570">
    <property type="entry name" value="ALDEHYDE DEHYDROGENASE"/>
    <property type="match status" value="1"/>
</dbReference>
<dbReference type="SUPFAM" id="SSF53720">
    <property type="entry name" value="ALDH-like"/>
    <property type="match status" value="1"/>
</dbReference>
<dbReference type="EMBL" id="JAAAHW010007685">
    <property type="protein sequence ID" value="KAF9946818.1"/>
    <property type="molecule type" value="Genomic_DNA"/>
</dbReference>
<dbReference type="OrthoDB" id="440325at2759"/>
<dbReference type="Proteomes" id="UP000749646">
    <property type="component" value="Unassembled WGS sequence"/>
</dbReference>
<dbReference type="GO" id="GO:0006081">
    <property type="term" value="P:aldehyde metabolic process"/>
    <property type="evidence" value="ECO:0007669"/>
    <property type="project" value="InterPro"/>
</dbReference>
<evidence type="ECO:0000313" key="5">
    <source>
        <dbReference type="Proteomes" id="UP000749646"/>
    </source>
</evidence>
<gene>
    <name evidence="4" type="primary">ALDH3A2_4</name>
    <name evidence="4" type="ORF">BGZ65_009369</name>
</gene>
<dbReference type="InterPro" id="IPR016163">
    <property type="entry name" value="Ald_DH_C"/>
</dbReference>
<dbReference type="GO" id="GO:0004029">
    <property type="term" value="F:aldehyde dehydrogenase (NAD+) activity"/>
    <property type="evidence" value="ECO:0007669"/>
    <property type="project" value="TreeGrafter"/>
</dbReference>
<protein>
    <submittedName>
        <fullName evidence="4">Aldehyde dehydrogenase 3, member A2</fullName>
    </submittedName>
</protein>
<proteinExistence type="inferred from homology"/>
<evidence type="ECO:0000313" key="4">
    <source>
        <dbReference type="EMBL" id="KAF9946818.1"/>
    </source>
</evidence>
<evidence type="ECO:0000256" key="1">
    <source>
        <dbReference type="ARBA" id="ARBA00009986"/>
    </source>
</evidence>
<dbReference type="InterPro" id="IPR015590">
    <property type="entry name" value="Aldehyde_DH_dom"/>
</dbReference>
<dbReference type="InterPro" id="IPR016162">
    <property type="entry name" value="Ald_DH_N"/>
</dbReference>
<dbReference type="Gene3D" id="3.40.309.10">
    <property type="entry name" value="Aldehyde Dehydrogenase, Chain A, domain 2"/>
    <property type="match status" value="1"/>
</dbReference>
<dbReference type="GO" id="GO:0005737">
    <property type="term" value="C:cytoplasm"/>
    <property type="evidence" value="ECO:0007669"/>
    <property type="project" value="TreeGrafter"/>
</dbReference>
<feature type="non-terminal residue" evidence="4">
    <location>
        <position position="1"/>
    </location>
</feature>
<evidence type="ECO:0000259" key="3">
    <source>
        <dbReference type="Pfam" id="PF00171"/>
    </source>
</evidence>
<evidence type="ECO:0000256" key="2">
    <source>
        <dbReference type="ARBA" id="ARBA00023002"/>
    </source>
</evidence>
<dbReference type="PANTHER" id="PTHR43570:SF16">
    <property type="entry name" value="ALDEHYDE DEHYDROGENASE TYPE III, ISOFORM Q"/>
    <property type="match status" value="1"/>
</dbReference>
<comment type="caution">
    <text evidence="4">The sequence shown here is derived from an EMBL/GenBank/DDBJ whole genome shotgun (WGS) entry which is preliminary data.</text>
</comment>
<feature type="domain" description="Aldehyde dehydrogenase" evidence="3">
    <location>
        <begin position="3"/>
        <end position="53"/>
    </location>
</feature>
<name>A0A9P6IT35_9FUNG</name>
<dbReference type="InterPro" id="IPR012394">
    <property type="entry name" value="Aldehyde_DH_NAD(P)"/>
</dbReference>
<comment type="similarity">
    <text evidence="1">Belongs to the aldehyde dehydrogenase family.</text>
</comment>
<keyword evidence="2" id="KW-0560">Oxidoreductase</keyword>
<organism evidence="4 5">
    <name type="scientific">Modicella reniformis</name>
    <dbReference type="NCBI Taxonomy" id="1440133"/>
    <lineage>
        <taxon>Eukaryota</taxon>
        <taxon>Fungi</taxon>
        <taxon>Fungi incertae sedis</taxon>
        <taxon>Mucoromycota</taxon>
        <taxon>Mortierellomycotina</taxon>
        <taxon>Mortierellomycetes</taxon>
        <taxon>Mortierellales</taxon>
        <taxon>Mortierellaceae</taxon>
        <taxon>Modicella</taxon>
    </lineage>
</organism>
<dbReference type="InterPro" id="IPR016161">
    <property type="entry name" value="Ald_DH/histidinol_DH"/>
</dbReference>
<reference evidence="4" key="1">
    <citation type="journal article" date="2020" name="Fungal Divers.">
        <title>Resolving the Mortierellaceae phylogeny through synthesis of multi-gene phylogenetics and phylogenomics.</title>
        <authorList>
            <person name="Vandepol N."/>
            <person name="Liber J."/>
            <person name="Desiro A."/>
            <person name="Na H."/>
            <person name="Kennedy M."/>
            <person name="Barry K."/>
            <person name="Grigoriev I.V."/>
            <person name="Miller A.N."/>
            <person name="O'Donnell K."/>
            <person name="Stajich J.E."/>
            <person name="Bonito G."/>
        </authorList>
    </citation>
    <scope>NUCLEOTIDE SEQUENCE</scope>
    <source>
        <strain evidence="4">MES-2147</strain>
    </source>
</reference>